<dbReference type="RefSeq" id="WP_380137961.1">
    <property type="nucleotide sequence ID" value="NZ_JBHLUI010000008.1"/>
</dbReference>
<protein>
    <recommendedName>
        <fullName evidence="4">CspA family cold shock protein</fullName>
    </recommendedName>
</protein>
<accession>A0ABV5LUE8</accession>
<reference evidence="2 3" key="1">
    <citation type="submission" date="2024-09" db="EMBL/GenBank/DDBJ databases">
        <authorList>
            <person name="Sun Q."/>
            <person name="Mori K."/>
        </authorList>
    </citation>
    <scope>NUCLEOTIDE SEQUENCE [LARGE SCALE GENOMIC DNA]</scope>
    <source>
        <strain evidence="2 3">TISTR 1856</strain>
    </source>
</reference>
<comment type="caution">
    <text evidence="2">The sequence shown here is derived from an EMBL/GenBank/DDBJ whole genome shotgun (WGS) entry which is preliminary data.</text>
</comment>
<dbReference type="EMBL" id="JBHMDM010000007">
    <property type="protein sequence ID" value="MFB9377718.1"/>
    <property type="molecule type" value="Genomic_DNA"/>
</dbReference>
<name>A0ABV5LUE8_9ACTN</name>
<dbReference type="Proteomes" id="UP001589748">
    <property type="component" value="Unassembled WGS sequence"/>
</dbReference>
<organism evidence="2 3">
    <name type="scientific">Kineococcus gynurae</name>
    <dbReference type="NCBI Taxonomy" id="452979"/>
    <lineage>
        <taxon>Bacteria</taxon>
        <taxon>Bacillati</taxon>
        <taxon>Actinomycetota</taxon>
        <taxon>Actinomycetes</taxon>
        <taxon>Kineosporiales</taxon>
        <taxon>Kineosporiaceae</taxon>
        <taxon>Kineococcus</taxon>
    </lineage>
</organism>
<evidence type="ECO:0000256" key="1">
    <source>
        <dbReference type="SAM" id="MobiDB-lite"/>
    </source>
</evidence>
<dbReference type="Gene3D" id="2.40.50.140">
    <property type="entry name" value="Nucleic acid-binding proteins"/>
    <property type="match status" value="1"/>
</dbReference>
<feature type="region of interest" description="Disordered" evidence="1">
    <location>
        <begin position="93"/>
        <end position="123"/>
    </location>
</feature>
<evidence type="ECO:0000313" key="2">
    <source>
        <dbReference type="EMBL" id="MFB9377718.1"/>
    </source>
</evidence>
<dbReference type="SUPFAM" id="SSF50249">
    <property type="entry name" value="Nucleic acid-binding proteins"/>
    <property type="match status" value="1"/>
</dbReference>
<evidence type="ECO:0000313" key="3">
    <source>
        <dbReference type="Proteomes" id="UP001589748"/>
    </source>
</evidence>
<keyword evidence="3" id="KW-1185">Reference proteome</keyword>
<dbReference type="InterPro" id="IPR012340">
    <property type="entry name" value="NA-bd_OB-fold"/>
</dbReference>
<gene>
    <name evidence="2" type="ORF">ACFFVI_12145</name>
</gene>
<proteinExistence type="predicted"/>
<evidence type="ECO:0008006" key="4">
    <source>
        <dbReference type="Google" id="ProtNLM"/>
    </source>
</evidence>
<sequence>MSTRGVVRNWDDDEGWGVIDSPETPGGCWVLWAAVATTTPNGFRPGQEVAFTYEQGEQDGYGYRALRAWPWGDRPAQRPGVTVVNDRGGAFTSTLTIGHDTPAAEDADTRPTSSTTWPPPPAPVLGTVTVTVYETGPGANEVRIHSLGTLNEELVDTAIEELQQGRRQLLD</sequence>